<comment type="caution">
    <text evidence="1">The sequence shown here is derived from an EMBL/GenBank/DDBJ whole genome shotgun (WGS) entry which is preliminary data.</text>
</comment>
<dbReference type="AlphaFoldDB" id="A0A917LIE8"/>
<name>A0A917LIE8_9BACI</name>
<accession>A0A917LIE8</accession>
<dbReference type="EMBL" id="BMJT01000007">
    <property type="protein sequence ID" value="GGG26701.1"/>
    <property type="molecule type" value="Genomic_DNA"/>
</dbReference>
<reference evidence="1" key="1">
    <citation type="journal article" date="2014" name="Int. J. Syst. Evol. Microbiol.">
        <title>Complete genome sequence of Corynebacterium casei LMG S-19264T (=DSM 44701T), isolated from a smear-ripened cheese.</title>
        <authorList>
            <consortium name="US DOE Joint Genome Institute (JGI-PGF)"/>
            <person name="Walter F."/>
            <person name="Albersmeier A."/>
            <person name="Kalinowski J."/>
            <person name="Ruckert C."/>
        </authorList>
    </citation>
    <scope>NUCLEOTIDE SEQUENCE</scope>
    <source>
        <strain evidence="1">CGMCC 1.15760</strain>
    </source>
</reference>
<dbReference type="InterPro" id="IPR019117">
    <property type="entry name" value="CRISPR-assoc_protein_Cmr3"/>
</dbReference>
<reference evidence="1" key="2">
    <citation type="submission" date="2020-09" db="EMBL/GenBank/DDBJ databases">
        <authorList>
            <person name="Sun Q."/>
            <person name="Zhou Y."/>
        </authorList>
    </citation>
    <scope>NUCLEOTIDE SEQUENCE</scope>
    <source>
        <strain evidence="1">CGMCC 1.15760</strain>
    </source>
</reference>
<dbReference type="RefSeq" id="WP_188615070.1">
    <property type="nucleotide sequence ID" value="NZ_BMJT01000007.1"/>
</dbReference>
<dbReference type="Proteomes" id="UP000616608">
    <property type="component" value="Unassembled WGS sequence"/>
</dbReference>
<evidence type="ECO:0000313" key="2">
    <source>
        <dbReference type="Proteomes" id="UP000616608"/>
    </source>
</evidence>
<protein>
    <submittedName>
        <fullName evidence="1">CRISPR-associated protein Cmr3</fullName>
    </submittedName>
</protein>
<evidence type="ECO:0000313" key="1">
    <source>
        <dbReference type="EMBL" id="GGG26701.1"/>
    </source>
</evidence>
<dbReference type="Gene3D" id="2.60.40.4350">
    <property type="match status" value="1"/>
</dbReference>
<proteinExistence type="predicted"/>
<keyword evidence="2" id="KW-1185">Reference proteome</keyword>
<dbReference type="Pfam" id="PF09700">
    <property type="entry name" value="Cas_Cmr3"/>
    <property type="match status" value="1"/>
</dbReference>
<sequence length="354" mass="39964">MYKIDAVDTLTFRGANPYDAGVNFHSASLFPPSPATYAGAFKNKNELKDRELKVGFNGLMLDNEYAFPQPLDTIVVNDYIHTMHLEKSSHSSHELAYKLVPSQKVDKKLKILGGAYLKLSAFAEYLEGTEQQAYVALGNFITKETHTGIAMKCDTHTTEEGMWYTEESIRLKTSNHTCSLVTDVIKKSPLVDGDIVKLGANQRLATVTKTDGLTIKGPKTSKYFKLYFATPAILKHGWLPRWLDPVTKEGVFTHKRRRVKLKLLAAAIGKPVPIGGYSNNGPRQMHLAIPAGSVYYFEVLEGKLENIEKLFHQKCISDYRNQLGFDYEWWSRLVYCDRGFGYTIVSSVEEEIFK</sequence>
<organism evidence="1 2">
    <name type="scientific">Lysinibacillus alkalisoli</name>
    <dbReference type="NCBI Taxonomy" id="1911548"/>
    <lineage>
        <taxon>Bacteria</taxon>
        <taxon>Bacillati</taxon>
        <taxon>Bacillota</taxon>
        <taxon>Bacilli</taxon>
        <taxon>Bacillales</taxon>
        <taxon>Bacillaceae</taxon>
        <taxon>Lysinibacillus</taxon>
    </lineage>
</organism>
<dbReference type="Gene3D" id="3.30.70.2940">
    <property type="match status" value="1"/>
</dbReference>
<gene>
    <name evidence="1" type="ORF">GCM10007425_21620</name>
</gene>